<evidence type="ECO:0000313" key="5">
    <source>
        <dbReference type="EMBL" id="AWM14442.1"/>
    </source>
</evidence>
<dbReference type="InterPro" id="IPR011199">
    <property type="entry name" value="Bacillithiol_biosynth_BshC"/>
</dbReference>
<accession>A0A2U8QW64</accession>
<dbReference type="Pfam" id="PF10079">
    <property type="entry name" value="Rossmann-like_BshC"/>
    <property type="match status" value="1"/>
</dbReference>
<gene>
    <name evidence="2 5" type="primary">bshC</name>
    <name evidence="5" type="ORF">DI487_11630</name>
</gene>
<evidence type="ECO:0000256" key="2">
    <source>
        <dbReference type="HAMAP-Rule" id="MF_01867"/>
    </source>
</evidence>
<dbReference type="EMBL" id="CP029463">
    <property type="protein sequence ID" value="AWM14442.1"/>
    <property type="molecule type" value="Genomic_DNA"/>
</dbReference>
<dbReference type="AlphaFoldDB" id="A0A2U8QW64"/>
<evidence type="ECO:0000259" key="4">
    <source>
        <dbReference type="Pfam" id="PF24850"/>
    </source>
</evidence>
<dbReference type="PIRSF" id="PIRSF012535">
    <property type="entry name" value="UCP012535"/>
    <property type="match status" value="1"/>
</dbReference>
<protein>
    <recommendedName>
        <fullName evidence="2">Putative cysteine ligase BshC</fullName>
        <ecNumber evidence="2">6.-.-.-</ecNumber>
    </recommendedName>
</protein>
<dbReference type="OrthoDB" id="9765151at2"/>
<comment type="similarity">
    <text evidence="2">Belongs to the BshC family.</text>
</comment>
<evidence type="ECO:0000256" key="1">
    <source>
        <dbReference type="ARBA" id="ARBA00022598"/>
    </source>
</evidence>
<keyword evidence="1 2" id="KW-0436">Ligase</keyword>
<dbReference type="KEGG" id="fse:DI487_11630"/>
<dbReference type="InterPro" id="IPR055399">
    <property type="entry name" value="CC_BshC"/>
</dbReference>
<evidence type="ECO:0000259" key="3">
    <source>
        <dbReference type="Pfam" id="PF10079"/>
    </source>
</evidence>
<proteinExistence type="inferred from homology"/>
<sequence>MPSDCITFQESGYFSKLIVDYLNQKKEVQTLYNRFSRVEEFEAQIAEKKENFSGNRTVLVQSLENQYKGIPISESTGNNIETLRSQNTFTITTGHQLSLFTGPLYFIYKIVAAIKTAEVLKTQYPDYDFVPVYWMATEDHDFDEINHFFLNGKKISWNRDAKGPVGRLSTEGLDKVFDILELELGIGTNAKQMKELFRKSYLEHHNLAIATRYLVNELFKDHGLVIVDGDDKELKQQMIPYFKEELRNQKSFNAVQETLPFFEKENYKIQVNPREINLFYIEDNLRERIVKINDHYQVLNTNLSFSEEELLNELETQPEKFSPNVILRPLYQEVILPNLCYIGGGGEIAYWLELKNMFKQFKVTFPILYVRNSAVAVTEKQLRKIDKLELNWKDLFLKKNELLNVKTKELADFPLDFSKLKEQLSLQFSQLYEITEKTDVSFLKAVKAQEQKQLNGLYKLEKKLLRAEKIKQQDKLERILELKDSLFPNESLQERILNISELSNEINTKQFISSLKNYFNCFNDNFTIFKL</sequence>
<dbReference type="GO" id="GO:0016874">
    <property type="term" value="F:ligase activity"/>
    <property type="evidence" value="ECO:0007669"/>
    <property type="project" value="UniProtKB-UniRule"/>
</dbReference>
<dbReference type="InterPro" id="IPR055398">
    <property type="entry name" value="Rossmann-like_BshC"/>
</dbReference>
<organism evidence="5 6">
    <name type="scientific">Flavobacterium sediminis</name>
    <dbReference type="NCBI Taxonomy" id="2201181"/>
    <lineage>
        <taxon>Bacteria</taxon>
        <taxon>Pseudomonadati</taxon>
        <taxon>Bacteroidota</taxon>
        <taxon>Flavobacteriia</taxon>
        <taxon>Flavobacteriales</taxon>
        <taxon>Flavobacteriaceae</taxon>
        <taxon>Flavobacterium</taxon>
    </lineage>
</organism>
<dbReference type="HAMAP" id="MF_01867">
    <property type="entry name" value="BshC"/>
    <property type="match status" value="1"/>
</dbReference>
<dbReference type="EC" id="6.-.-.-" evidence="2"/>
<evidence type="ECO:0000313" key="6">
    <source>
        <dbReference type="Proteomes" id="UP000245429"/>
    </source>
</evidence>
<reference evidence="5 6" key="1">
    <citation type="submission" date="2018-05" db="EMBL/GenBank/DDBJ databases">
        <title>Flavobacterium sp. MEBiC07310.</title>
        <authorList>
            <person name="Baek K."/>
        </authorList>
    </citation>
    <scope>NUCLEOTIDE SEQUENCE [LARGE SCALE GENOMIC DNA]</scope>
    <source>
        <strain evidence="5 6">MEBiC07310</strain>
    </source>
</reference>
<dbReference type="Proteomes" id="UP000245429">
    <property type="component" value="Chromosome"/>
</dbReference>
<dbReference type="RefSeq" id="WP_109569801.1">
    <property type="nucleotide sequence ID" value="NZ_CP029463.1"/>
</dbReference>
<keyword evidence="6" id="KW-1185">Reference proteome</keyword>
<dbReference type="Pfam" id="PF24850">
    <property type="entry name" value="CC_BshC"/>
    <property type="match status" value="1"/>
</dbReference>
<feature type="domain" description="Bacillithiol biosynthesis BshC N-terminal Rossmann-like" evidence="3">
    <location>
        <begin position="1"/>
        <end position="372"/>
    </location>
</feature>
<name>A0A2U8QW64_9FLAO</name>
<dbReference type="NCBIfam" id="TIGR03998">
    <property type="entry name" value="thiol_BshC"/>
    <property type="match status" value="1"/>
</dbReference>
<feature type="domain" description="Bacillithiol biosynthesis BshC C-terminal coiled-coil" evidence="4">
    <location>
        <begin position="375"/>
        <end position="531"/>
    </location>
</feature>